<evidence type="ECO:0000256" key="2">
    <source>
        <dbReference type="ARBA" id="ARBA00022723"/>
    </source>
</evidence>
<name>A0ABZ2V286_9RHOB</name>
<dbReference type="PROSITE" id="PS51891">
    <property type="entry name" value="CENP_V_GFA"/>
    <property type="match status" value="1"/>
</dbReference>
<reference evidence="7" key="1">
    <citation type="submission" date="2024-04" db="EMBL/GenBank/DDBJ databases">
        <title>Phylogenomic analyses of a clade within the roseobacter group suggest taxonomic reassignments of species of the genera Aestuariivita, Citreicella, Loktanella, Nautella, Pelagibaca, Ruegeria, Thalassobius, Thiobacimonas and Tropicibacter, and the proposal o.</title>
        <authorList>
            <person name="Jeon C.O."/>
        </authorList>
    </citation>
    <scope>NUCLEOTIDE SEQUENCE [LARGE SCALE GENOMIC DNA]</scope>
    <source>
        <strain evidence="7">BS5-3</strain>
    </source>
</reference>
<feature type="domain" description="CENP-V/GFA" evidence="5">
    <location>
        <begin position="4"/>
        <end position="110"/>
    </location>
</feature>
<dbReference type="EMBL" id="CP150951">
    <property type="protein sequence ID" value="WZC48611.1"/>
    <property type="molecule type" value="Genomic_DNA"/>
</dbReference>
<keyword evidence="7" id="KW-1185">Reference proteome</keyword>
<evidence type="ECO:0000313" key="7">
    <source>
        <dbReference type="Proteomes" id="UP001440612"/>
    </source>
</evidence>
<dbReference type="PANTHER" id="PTHR33337:SF40">
    <property type="entry name" value="CENP-V_GFA DOMAIN-CONTAINING PROTEIN-RELATED"/>
    <property type="match status" value="1"/>
</dbReference>
<dbReference type="PROSITE" id="PS00028">
    <property type="entry name" value="ZINC_FINGER_C2H2_1"/>
    <property type="match status" value="1"/>
</dbReference>
<dbReference type="Gene3D" id="3.90.1590.10">
    <property type="entry name" value="glutathione-dependent formaldehyde- activating enzyme (gfa)"/>
    <property type="match status" value="1"/>
</dbReference>
<dbReference type="InterPro" id="IPR013087">
    <property type="entry name" value="Znf_C2H2_type"/>
</dbReference>
<accession>A0ABZ2V286</accession>
<keyword evidence="3" id="KW-0862">Zinc</keyword>
<keyword evidence="2" id="KW-0479">Metal-binding</keyword>
<proteinExistence type="inferred from homology"/>
<evidence type="ECO:0000256" key="1">
    <source>
        <dbReference type="ARBA" id="ARBA00005495"/>
    </source>
</evidence>
<dbReference type="Pfam" id="PF04828">
    <property type="entry name" value="GFA"/>
    <property type="match status" value="1"/>
</dbReference>
<keyword evidence="4" id="KW-0456">Lyase</keyword>
<dbReference type="PANTHER" id="PTHR33337">
    <property type="entry name" value="GFA DOMAIN-CONTAINING PROTEIN"/>
    <property type="match status" value="1"/>
</dbReference>
<gene>
    <name evidence="6" type="ORF">AABB29_17465</name>
</gene>
<evidence type="ECO:0000256" key="4">
    <source>
        <dbReference type="ARBA" id="ARBA00023239"/>
    </source>
</evidence>
<dbReference type="SUPFAM" id="SSF51316">
    <property type="entry name" value="Mss4-like"/>
    <property type="match status" value="1"/>
</dbReference>
<evidence type="ECO:0000259" key="5">
    <source>
        <dbReference type="PROSITE" id="PS51891"/>
    </source>
</evidence>
<dbReference type="InterPro" id="IPR011057">
    <property type="entry name" value="Mss4-like_sf"/>
</dbReference>
<evidence type="ECO:0000256" key="3">
    <source>
        <dbReference type="ARBA" id="ARBA00022833"/>
    </source>
</evidence>
<protein>
    <submittedName>
        <fullName evidence="6">GFA family protein</fullName>
    </submittedName>
</protein>
<comment type="similarity">
    <text evidence="1">Belongs to the Gfa family.</text>
</comment>
<dbReference type="RefSeq" id="WP_341366725.1">
    <property type="nucleotide sequence ID" value="NZ_CP150951.2"/>
</dbReference>
<sequence length="138" mass="14884">MAALRGKCMCGACGFTATPTSFDAGVCHCGQCNAWTGGMFINVYCADSVQFDEGAPIGSYKASEWGERIFCKTCGSSLVWQTQDGSHQSVSIHCFDDPSQFTLTSQIFIDRKPGCYALANETELMTEAEVMAKYAPEG</sequence>
<dbReference type="InterPro" id="IPR006913">
    <property type="entry name" value="CENP-V/GFA"/>
</dbReference>
<evidence type="ECO:0000313" key="6">
    <source>
        <dbReference type="EMBL" id="WZC48611.1"/>
    </source>
</evidence>
<organism evidence="6 7">
    <name type="scientific">Yoonia phaeophyticola</name>
    <dbReference type="NCBI Taxonomy" id="3137369"/>
    <lineage>
        <taxon>Bacteria</taxon>
        <taxon>Pseudomonadati</taxon>
        <taxon>Pseudomonadota</taxon>
        <taxon>Alphaproteobacteria</taxon>
        <taxon>Rhodobacterales</taxon>
        <taxon>Paracoccaceae</taxon>
        <taxon>Yoonia</taxon>
    </lineage>
</organism>
<dbReference type="Proteomes" id="UP001440612">
    <property type="component" value="Chromosome"/>
</dbReference>